<evidence type="ECO:0000256" key="9">
    <source>
        <dbReference type="PIRSR" id="PIRSR004803-1"/>
    </source>
</evidence>
<dbReference type="InterPro" id="IPR036866">
    <property type="entry name" value="RibonucZ/Hydroxyglut_hydro"/>
</dbReference>
<dbReference type="PANTHER" id="PTHR43694:SF1">
    <property type="entry name" value="RIBONUCLEASE J"/>
    <property type="match status" value="1"/>
</dbReference>
<keyword evidence="4" id="KW-0255">Endonuclease</keyword>
<keyword evidence="11" id="KW-0106">Calcium</keyword>
<feature type="binding site" evidence="11">
    <location>
        <position position="394"/>
    </location>
    <ligand>
        <name>Zn(2+)</name>
        <dbReference type="ChEBI" id="CHEBI:29105"/>
        <label>1</label>
        <note>catalytic</note>
    </ligand>
</feature>
<gene>
    <name evidence="13" type="ORF">IAC78_02610</name>
</gene>
<dbReference type="Pfam" id="PF00753">
    <property type="entry name" value="Lactamase_B"/>
    <property type="match status" value="1"/>
</dbReference>
<comment type="caution">
    <text evidence="13">The sequence shown here is derived from an EMBL/GenBank/DDBJ whole genome shotgun (WGS) entry which is preliminary data.</text>
</comment>
<feature type="binding site" evidence="11">
    <location>
        <position position="77"/>
    </location>
    <ligand>
        <name>Zn(2+)</name>
        <dbReference type="ChEBI" id="CHEBI:29105"/>
        <label>1</label>
        <note>catalytic</note>
    </ligand>
</feature>
<feature type="non-terminal residue" evidence="13">
    <location>
        <position position="509"/>
    </location>
</feature>
<dbReference type="InterPro" id="IPR055132">
    <property type="entry name" value="RNase_J_b_CASP"/>
</dbReference>
<evidence type="ECO:0000313" key="14">
    <source>
        <dbReference type="Proteomes" id="UP000823629"/>
    </source>
</evidence>
<evidence type="ECO:0000256" key="10">
    <source>
        <dbReference type="PIRSR" id="PIRSR004803-2"/>
    </source>
</evidence>
<feature type="binding site" evidence="11">
    <location>
        <position position="75"/>
    </location>
    <ligand>
        <name>Zn(2+)</name>
        <dbReference type="ChEBI" id="CHEBI:29105"/>
        <label>1</label>
        <note>catalytic</note>
    </ligand>
</feature>
<dbReference type="NCBIfam" id="TIGR00649">
    <property type="entry name" value="MG423"/>
    <property type="match status" value="1"/>
</dbReference>
<feature type="active site" description="Proton acceptor" evidence="9">
    <location>
        <position position="372"/>
    </location>
</feature>
<dbReference type="InterPro" id="IPR004613">
    <property type="entry name" value="RNase_J"/>
</dbReference>
<evidence type="ECO:0000256" key="2">
    <source>
        <dbReference type="ARBA" id="ARBA00022722"/>
    </source>
</evidence>
<feature type="binding site" evidence="10">
    <location>
        <begin position="235"/>
        <end position="237"/>
    </location>
    <ligand>
        <name>substrate</name>
    </ligand>
</feature>
<feature type="binding site" evidence="11">
    <location>
        <position position="145"/>
    </location>
    <ligand>
        <name>Zn(2+)</name>
        <dbReference type="ChEBI" id="CHEBI:29105"/>
        <label>1</label>
        <note>catalytic</note>
    </ligand>
</feature>
<keyword evidence="1" id="KW-0963">Cytoplasm</keyword>
<sequence length="509" mass="56535">MDVKKDISPVQIYALGGLNEVGKNTYCIENESTLIMIDAGVKFAEADIPGVSYVIPDYTHLKEERHKIKGLFITHGHEDHIGGIPFLLQRVHIPYIFAPKLAMALIKHKLEEMNTRVQTTKLIEYDGDSVFNIDDFEISFFHVTHSIPDSYGIKIKTPQGTIVHTGDFKIDLTPVDHDIDLNKIAKIGDEGVDLLLADSTNAEKEGYTQSEKSVISSINDIFRTTEGRLIISTFSSNISRIQQIVEAALRYGRKIAIFGRSMESNVAAARSFGYIKIPDSSIIKPEELRKLAPGETLILCTGSQGEPLAALSRIAYNQHRQIKINFGDTVVFSSSPIPGNTAAINKVVNQLTRNGAIVLVNSVLNQLHASGHPCKQELRLMQKLIHPTYFMPIHGEYHMLKLHADVAVECGMKEDNTFICDNGDVVELFNHRCKEGKRIKADVEYLDNTDSSGLSTQTIKDRQSLATNGLVSIALAINSENRLAKMPTIVTRGFSYYMQAGSSYLTELE</sequence>
<organism evidence="13 14">
    <name type="scientific">Candidatus Scatoplasma merdavium</name>
    <dbReference type="NCBI Taxonomy" id="2840932"/>
    <lineage>
        <taxon>Bacteria</taxon>
        <taxon>Bacillati</taxon>
        <taxon>Bacillota</taxon>
        <taxon>Bacilli</taxon>
        <taxon>Bacillales</taxon>
        <taxon>Candidatus Scatoplasma</taxon>
    </lineage>
</organism>
<dbReference type="Gene3D" id="3.40.50.10710">
    <property type="entry name" value="Metallo-hydrolase/oxidoreductase"/>
    <property type="match status" value="1"/>
</dbReference>
<dbReference type="Gene3D" id="3.60.15.10">
    <property type="entry name" value="Ribonuclease Z/Hydroxyacylglutathione hydrolase-like"/>
    <property type="match status" value="1"/>
</dbReference>
<dbReference type="InterPro" id="IPR001279">
    <property type="entry name" value="Metallo-B-lactamas"/>
</dbReference>
<dbReference type="GO" id="GO:0004534">
    <property type="term" value="F:5'-3' RNA exonuclease activity"/>
    <property type="evidence" value="ECO:0007669"/>
    <property type="project" value="InterPro"/>
</dbReference>
<keyword evidence="7" id="KW-0269">Exonuclease</keyword>
<dbReference type="Gene3D" id="3.10.20.580">
    <property type="match status" value="1"/>
</dbReference>
<dbReference type="GO" id="GO:0003723">
    <property type="term" value="F:RNA binding"/>
    <property type="evidence" value="ECO:0007669"/>
    <property type="project" value="UniProtKB-KW"/>
</dbReference>
<evidence type="ECO:0000256" key="6">
    <source>
        <dbReference type="ARBA" id="ARBA00022833"/>
    </source>
</evidence>
<dbReference type="CDD" id="cd07714">
    <property type="entry name" value="RNaseJ_MBL-fold"/>
    <property type="match status" value="1"/>
</dbReference>
<evidence type="ECO:0000256" key="7">
    <source>
        <dbReference type="ARBA" id="ARBA00022839"/>
    </source>
</evidence>
<evidence type="ECO:0000256" key="4">
    <source>
        <dbReference type="ARBA" id="ARBA00022759"/>
    </source>
</evidence>
<feature type="binding site" evidence="10">
    <location>
        <begin position="368"/>
        <end position="372"/>
    </location>
    <ligand>
        <name>substrate</name>
    </ligand>
</feature>
<proteinExistence type="inferred from homology"/>
<keyword evidence="3 11" id="KW-0479">Metal-binding</keyword>
<dbReference type="SUPFAM" id="SSF56281">
    <property type="entry name" value="Metallo-hydrolase/oxidoreductase"/>
    <property type="match status" value="1"/>
</dbReference>
<dbReference type="GO" id="GO:0004521">
    <property type="term" value="F:RNA endonuclease activity"/>
    <property type="evidence" value="ECO:0007669"/>
    <property type="project" value="InterPro"/>
</dbReference>
<feature type="binding site" evidence="11">
    <location>
        <position position="79"/>
    </location>
    <ligand>
        <name>Zn(2+)</name>
        <dbReference type="ChEBI" id="CHEBI:29105"/>
        <label>2</label>
        <note>catalytic</note>
    </ligand>
</feature>
<dbReference type="Pfam" id="PF17770">
    <property type="entry name" value="RNase_J_C"/>
    <property type="match status" value="1"/>
</dbReference>
<evidence type="ECO:0000256" key="1">
    <source>
        <dbReference type="ARBA" id="ARBA00022490"/>
    </source>
</evidence>
<evidence type="ECO:0000256" key="11">
    <source>
        <dbReference type="PIRSR" id="PIRSR004803-3"/>
    </source>
</evidence>
<comment type="cofactor">
    <cofactor evidence="11">
        <name>Ca(2+)</name>
        <dbReference type="ChEBI" id="CHEBI:29108"/>
    </cofactor>
    <text evidence="11">Binds 1 Ca(2+) cation per subunit. Seen in 1 crystal structure, it is not clear if it is physiologically important.</text>
</comment>
<dbReference type="EMBL" id="JADING010000072">
    <property type="protein sequence ID" value="MBO8414352.1"/>
    <property type="molecule type" value="Genomic_DNA"/>
</dbReference>
<evidence type="ECO:0000259" key="12">
    <source>
        <dbReference type="SMART" id="SM00849"/>
    </source>
</evidence>
<dbReference type="InterPro" id="IPR030854">
    <property type="entry name" value="RNase_J_bac"/>
</dbReference>
<dbReference type="InterPro" id="IPR041636">
    <property type="entry name" value="RNase_J_C"/>
</dbReference>
<evidence type="ECO:0000256" key="5">
    <source>
        <dbReference type="ARBA" id="ARBA00022801"/>
    </source>
</evidence>
<reference evidence="13" key="1">
    <citation type="submission" date="2020-10" db="EMBL/GenBank/DDBJ databases">
        <authorList>
            <person name="Gilroy R."/>
        </authorList>
    </citation>
    <scope>NUCLEOTIDE SEQUENCE</scope>
    <source>
        <strain evidence="13">1748</strain>
    </source>
</reference>
<dbReference type="Pfam" id="PF07521">
    <property type="entry name" value="RMMBL"/>
    <property type="match status" value="1"/>
</dbReference>
<dbReference type="Pfam" id="PF22505">
    <property type="entry name" value="RNase_J_b_CASP"/>
    <property type="match status" value="1"/>
</dbReference>
<dbReference type="GO" id="GO:0006396">
    <property type="term" value="P:RNA processing"/>
    <property type="evidence" value="ECO:0007669"/>
    <property type="project" value="InterPro"/>
</dbReference>
<keyword evidence="2" id="KW-0540">Nuclease</keyword>
<feature type="binding site" evidence="11">
    <location>
        <position position="80"/>
    </location>
    <ligand>
        <name>Zn(2+)</name>
        <dbReference type="ChEBI" id="CHEBI:29105"/>
        <label>1</label>
        <note>catalytic</note>
    </ligand>
</feature>
<dbReference type="GO" id="GO:0008270">
    <property type="term" value="F:zinc ion binding"/>
    <property type="evidence" value="ECO:0007669"/>
    <property type="project" value="InterPro"/>
</dbReference>
<dbReference type="SMART" id="SM00849">
    <property type="entry name" value="Lactamase_B"/>
    <property type="match status" value="1"/>
</dbReference>
<dbReference type="PIRSF" id="PIRSF004803">
    <property type="entry name" value="RnjA"/>
    <property type="match status" value="1"/>
</dbReference>
<evidence type="ECO:0000313" key="13">
    <source>
        <dbReference type="EMBL" id="MBO8414352.1"/>
    </source>
</evidence>
<keyword evidence="6 11" id="KW-0862">Zinc</keyword>
<dbReference type="PANTHER" id="PTHR43694">
    <property type="entry name" value="RIBONUCLEASE J"/>
    <property type="match status" value="1"/>
</dbReference>
<comment type="cofactor">
    <cofactor evidence="11">
        <name>Zn(2+)</name>
        <dbReference type="ChEBI" id="CHEBI:29105"/>
    </cofactor>
    <text evidence="11">Binds 2 Zn(2+) ions per subunit. It is not clear if Zn(2+) or Mg(2+) is physiologically important.</text>
</comment>
<feature type="active site" description="Proton donor" evidence="9">
    <location>
        <position position="198"/>
    </location>
</feature>
<dbReference type="AlphaFoldDB" id="A0A9D9GLV6"/>
<keyword evidence="8" id="KW-0694">RNA-binding</keyword>
<feature type="binding site" evidence="11">
    <location>
        <position position="167"/>
    </location>
    <ligand>
        <name>Zn(2+)</name>
        <dbReference type="ChEBI" id="CHEBI:29105"/>
        <label>1</label>
        <note>catalytic</note>
    </ligand>
</feature>
<name>A0A9D9GLV6_9BACL</name>
<feature type="binding site" evidence="11">
    <location>
        <position position="447"/>
    </location>
    <ligand>
        <name>Ca(2+)</name>
        <dbReference type="ChEBI" id="CHEBI:29108"/>
    </ligand>
</feature>
<dbReference type="Proteomes" id="UP000823629">
    <property type="component" value="Unassembled WGS sequence"/>
</dbReference>
<evidence type="ECO:0000256" key="3">
    <source>
        <dbReference type="ARBA" id="ARBA00022723"/>
    </source>
</evidence>
<accession>A0A9D9GLV6</accession>
<reference evidence="13" key="2">
    <citation type="journal article" date="2021" name="PeerJ">
        <title>Extensive microbial diversity within the chicken gut microbiome revealed by metagenomics and culture.</title>
        <authorList>
            <person name="Gilroy R."/>
            <person name="Ravi A."/>
            <person name="Getino M."/>
            <person name="Pursley I."/>
            <person name="Horton D.L."/>
            <person name="Alikhan N.F."/>
            <person name="Baker D."/>
            <person name="Gharbi K."/>
            <person name="Hall N."/>
            <person name="Watson M."/>
            <person name="Adriaenssens E.M."/>
            <person name="Foster-Nyarko E."/>
            <person name="Jarju S."/>
            <person name="Secka A."/>
            <person name="Antonio M."/>
            <person name="Oren A."/>
            <person name="Chaudhuri R.R."/>
            <person name="La Ragione R."/>
            <person name="Hildebrand F."/>
            <person name="Pallen M.J."/>
        </authorList>
    </citation>
    <scope>NUCLEOTIDE SEQUENCE</scope>
    <source>
        <strain evidence="13">1748</strain>
    </source>
</reference>
<evidence type="ECO:0000256" key="8">
    <source>
        <dbReference type="ARBA" id="ARBA00022884"/>
    </source>
</evidence>
<feature type="binding site" evidence="11">
    <location>
        <position position="50"/>
    </location>
    <ligand>
        <name>Ca(2+)</name>
        <dbReference type="ChEBI" id="CHEBI:29108"/>
    </ligand>
</feature>
<dbReference type="InterPro" id="IPR011108">
    <property type="entry name" value="RMMBL"/>
</dbReference>
<dbReference type="InterPro" id="IPR042173">
    <property type="entry name" value="RNase_J_2"/>
</dbReference>
<dbReference type="HAMAP" id="MF_01491">
    <property type="entry name" value="RNase_J_bact"/>
    <property type="match status" value="1"/>
</dbReference>
<feature type="domain" description="Metallo-beta-lactamase" evidence="12">
    <location>
        <begin position="22"/>
        <end position="218"/>
    </location>
</feature>
<keyword evidence="5" id="KW-0378">Hydrolase</keyword>
<protein>
    <submittedName>
        <fullName evidence="13">Ribonuclease J</fullName>
    </submittedName>
</protein>